<name>A0A3A5M758_9MICC</name>
<feature type="region of interest" description="Disordered" evidence="1">
    <location>
        <begin position="1075"/>
        <end position="1094"/>
    </location>
</feature>
<dbReference type="Gene3D" id="3.30.70.1430">
    <property type="entry name" value="Multidrug efflux transporter AcrB pore domain"/>
    <property type="match status" value="2"/>
</dbReference>
<reference evidence="3 4" key="1">
    <citation type="submission" date="2018-09" db="EMBL/GenBank/DDBJ databases">
        <title>Novel species of Arthrobacter.</title>
        <authorList>
            <person name="Liu Q."/>
            <person name="Xin Y.-H."/>
        </authorList>
    </citation>
    <scope>NUCLEOTIDE SEQUENCE [LARGE SCALE GENOMIC DNA]</scope>
    <source>
        <strain evidence="3 4">Hz2</strain>
    </source>
</reference>
<dbReference type="Gene3D" id="3.30.70.1320">
    <property type="entry name" value="Multidrug efflux transporter AcrB pore domain like"/>
    <property type="match status" value="1"/>
</dbReference>
<organism evidence="3 4">
    <name type="scientific">Arthrobacter cheniae</name>
    <dbReference type="NCBI Taxonomy" id="1258888"/>
    <lineage>
        <taxon>Bacteria</taxon>
        <taxon>Bacillati</taxon>
        <taxon>Actinomycetota</taxon>
        <taxon>Actinomycetes</taxon>
        <taxon>Micrococcales</taxon>
        <taxon>Micrococcaceae</taxon>
        <taxon>Arthrobacter</taxon>
    </lineage>
</organism>
<dbReference type="Pfam" id="PF00873">
    <property type="entry name" value="ACR_tran"/>
    <property type="match status" value="1"/>
</dbReference>
<dbReference type="Gene3D" id="3.30.2090.10">
    <property type="entry name" value="Multidrug efflux transporter AcrB TolC docking domain, DN and DC subdomains"/>
    <property type="match status" value="2"/>
</dbReference>
<dbReference type="GO" id="GO:0042910">
    <property type="term" value="F:xenobiotic transmembrane transporter activity"/>
    <property type="evidence" value="ECO:0007669"/>
    <property type="project" value="TreeGrafter"/>
</dbReference>
<dbReference type="PANTHER" id="PTHR32063:SF4">
    <property type="entry name" value="SLR6043 PROTEIN"/>
    <property type="match status" value="1"/>
</dbReference>
<evidence type="ECO:0000313" key="3">
    <source>
        <dbReference type="EMBL" id="RJT79883.1"/>
    </source>
</evidence>
<feature type="transmembrane region" description="Helical" evidence="2">
    <location>
        <begin position="398"/>
        <end position="416"/>
    </location>
</feature>
<dbReference type="EMBL" id="QZVT01000004">
    <property type="protein sequence ID" value="RJT79883.1"/>
    <property type="molecule type" value="Genomic_DNA"/>
</dbReference>
<dbReference type="Proteomes" id="UP000272560">
    <property type="component" value="Unassembled WGS sequence"/>
</dbReference>
<feature type="transmembrane region" description="Helical" evidence="2">
    <location>
        <begin position="1035"/>
        <end position="1065"/>
    </location>
</feature>
<dbReference type="SUPFAM" id="SSF82714">
    <property type="entry name" value="Multidrug efflux transporter AcrB TolC docking domain, DN and DC subdomains"/>
    <property type="match status" value="2"/>
</dbReference>
<feature type="transmembrane region" description="Helical" evidence="2">
    <location>
        <begin position="372"/>
        <end position="392"/>
    </location>
</feature>
<dbReference type="InterPro" id="IPR027463">
    <property type="entry name" value="AcrB_DN_DC_subdom"/>
</dbReference>
<dbReference type="PANTHER" id="PTHR32063">
    <property type="match status" value="1"/>
</dbReference>
<feature type="transmembrane region" description="Helical" evidence="2">
    <location>
        <begin position="1007"/>
        <end position="1029"/>
    </location>
</feature>
<feature type="transmembrane region" description="Helical" evidence="2">
    <location>
        <begin position="919"/>
        <end position="938"/>
    </location>
</feature>
<keyword evidence="2" id="KW-1133">Transmembrane helix</keyword>
<dbReference type="RefSeq" id="WP_120148530.1">
    <property type="nucleotide sequence ID" value="NZ_QZVT01000004.1"/>
</dbReference>
<accession>A0A3A5M758</accession>
<feature type="transmembrane region" description="Helical" evidence="2">
    <location>
        <begin position="504"/>
        <end position="526"/>
    </location>
</feature>
<dbReference type="PRINTS" id="PR00702">
    <property type="entry name" value="ACRIFLAVINRP"/>
</dbReference>
<feature type="transmembrane region" description="Helical" evidence="2">
    <location>
        <begin position="346"/>
        <end position="365"/>
    </location>
</feature>
<feature type="transmembrane region" description="Helical" evidence="2">
    <location>
        <begin position="479"/>
        <end position="498"/>
    </location>
</feature>
<protein>
    <submittedName>
        <fullName evidence="3">Efflux RND transporter permease subunit</fullName>
    </submittedName>
</protein>
<dbReference type="Gene3D" id="1.20.1640.10">
    <property type="entry name" value="Multidrug efflux transporter AcrB transmembrane domain"/>
    <property type="match status" value="2"/>
</dbReference>
<feature type="region of interest" description="Disordered" evidence="1">
    <location>
        <begin position="433"/>
        <end position="458"/>
    </location>
</feature>
<comment type="caution">
    <text evidence="3">The sequence shown here is derived from an EMBL/GenBank/DDBJ whole genome shotgun (WGS) entry which is preliminary data.</text>
</comment>
<dbReference type="Gene3D" id="3.30.70.1440">
    <property type="entry name" value="Multidrug efflux transporter AcrB pore domain"/>
    <property type="match status" value="1"/>
</dbReference>
<dbReference type="InterPro" id="IPR001036">
    <property type="entry name" value="Acrflvin-R"/>
</dbReference>
<evidence type="ECO:0000256" key="2">
    <source>
        <dbReference type="SAM" id="Phobius"/>
    </source>
</evidence>
<feature type="transmembrane region" description="Helical" evidence="2">
    <location>
        <begin position="12"/>
        <end position="31"/>
    </location>
</feature>
<dbReference type="SUPFAM" id="SSF82866">
    <property type="entry name" value="Multidrug efflux transporter AcrB transmembrane domain"/>
    <property type="match status" value="2"/>
</dbReference>
<sequence>MTGLFARWSFQFRLLILALAAAIIAMGFWSFPRSSVDALPEFEPAQIEIQTEALGLSALEVEQFITSPMEVDFLNGVAYLDEIRSESVPGLSSIQLLFEPGTDLPRARQLVAERLVQAHSLPKVSTPPVLMQPKSSTSRVMMVRLSSSEVPLMDMSVLARWNIKPRLMGVPGVANLSIWGQREQQMQVEVDPQALQARGVTLNQVIRTTGNAVWVSPLTFLQASTPGTGGFLETENQRLGIQHVLPITTPSDLAQVSVENVTGPPLVLGDVATVRENHQPLIGDAVVDEDPALMLVIEKFPDANTAEITAALEAALDDLKPGLSGIDVDTSVYRPASFLESAMQNLGMGFIAGLFLTALLLGLFFRSWRTALVALIVLAVSTTAAFLTLSVLGIGLNIVVFAGLVLALVVVVTDLVTDLNGLRRRRELSASGSGRRAATVSSNGITDGEGAEDGSNGPEAKSELRLVLISAALQQTRNAIVFAGLTMALVLLPVLFLAGVNRALFVPLVLSFLVALAVALLVAWLLTPALALTLMAGEERAPRVPGRLRSGIRTATERSAAKFQWVLAAGALLAIAAVAGIPLLAAGQPSVTALQDRILLVQWDGLAGTSNSEMSRISALAGKELSDVPGVANVGGHVGRAITSDRVVGPNSGELWVTMEADADYSSVADAVGEVVAGYPGISGSVATYGQNRLDVERSRSQHEFSVRVFGVDPQVLRDTAENVRDMMATTDGLVDPQLSLPRLQPIAEIEVDLDKAQQAGVKPGDVRRAAATLLQGVDVGFLFEQQKVFQVVVKGTDASSSSLTSVQELLIDKPGGGHVRLSDVADVRVTPHESVITHTDTSRHIDVVAKLDGRSVGDITSDVNSGLANLEFPMEYHAQVPSQYSEQQNTAQLVWAVAGAALLGILVLLQTALRSWRVALVVFLALPLALAGGVLAAVLTGGIVSLVTLLAFAALLGMAVRDSILLVRRAQTPLTTDSPVSAEAPEESRLQGGSRSSILQAAQDRLVPIFIGAVVSAAFLIPLVVLGGSVGREIILPLAIVIWGGLVTHALLVLVILPTLLILFGTGAPEDEDLLKPQGPAGAAGLRERTEVS</sequence>
<gene>
    <name evidence="3" type="ORF">D6T63_08180</name>
</gene>
<keyword evidence="2" id="KW-0812">Transmembrane</keyword>
<dbReference type="AlphaFoldDB" id="A0A3A5M758"/>
<evidence type="ECO:0000256" key="1">
    <source>
        <dbReference type="SAM" id="MobiDB-lite"/>
    </source>
</evidence>
<feature type="transmembrane region" description="Helical" evidence="2">
    <location>
        <begin position="563"/>
        <end position="585"/>
    </location>
</feature>
<dbReference type="GO" id="GO:0005886">
    <property type="term" value="C:plasma membrane"/>
    <property type="evidence" value="ECO:0007669"/>
    <property type="project" value="TreeGrafter"/>
</dbReference>
<evidence type="ECO:0000313" key="4">
    <source>
        <dbReference type="Proteomes" id="UP000272560"/>
    </source>
</evidence>
<dbReference type="OrthoDB" id="3306666at2"/>
<dbReference type="SUPFAM" id="SSF82693">
    <property type="entry name" value="Multidrug efflux transporter AcrB pore domain, PN1, PN2, PC1 and PC2 subdomains"/>
    <property type="match status" value="2"/>
</dbReference>
<proteinExistence type="predicted"/>
<feature type="transmembrane region" description="Helical" evidence="2">
    <location>
        <begin position="894"/>
        <end position="912"/>
    </location>
</feature>
<keyword evidence="2" id="KW-0472">Membrane</keyword>
<keyword evidence="4" id="KW-1185">Reference proteome</keyword>